<accession>A0A2T0X2L8</accession>
<keyword evidence="12" id="KW-0282">Flagellum</keyword>
<keyword evidence="8 10" id="KW-1133">Transmembrane helix</keyword>
<dbReference type="Pfam" id="PF03748">
    <property type="entry name" value="FliL"/>
    <property type="match status" value="1"/>
</dbReference>
<dbReference type="GO" id="GO:0009425">
    <property type="term" value="C:bacterial-type flagellum basal body"/>
    <property type="evidence" value="ECO:0007669"/>
    <property type="project" value="InterPro"/>
</dbReference>
<name>A0A2T0X2L8_9RHOB</name>
<feature type="transmembrane region" description="Helical" evidence="10">
    <location>
        <begin position="25"/>
        <end position="47"/>
    </location>
</feature>
<dbReference type="RefSeq" id="WP_106160811.1">
    <property type="nucleotide sequence ID" value="NZ_PVTT01000002.1"/>
</dbReference>
<evidence type="ECO:0000313" key="12">
    <source>
        <dbReference type="EMBL" id="PRY93199.1"/>
    </source>
</evidence>
<evidence type="ECO:0000313" key="13">
    <source>
        <dbReference type="Proteomes" id="UP000238801"/>
    </source>
</evidence>
<keyword evidence="9 10" id="KW-0472">Membrane</keyword>
<dbReference type="AlphaFoldDB" id="A0A2T0X2L8"/>
<evidence type="ECO:0000256" key="10">
    <source>
        <dbReference type="RuleBase" id="RU364125"/>
    </source>
</evidence>
<comment type="similarity">
    <text evidence="3 10">Belongs to the FliL family.</text>
</comment>
<dbReference type="Proteomes" id="UP000238801">
    <property type="component" value="Unassembled WGS sequence"/>
</dbReference>
<evidence type="ECO:0000256" key="9">
    <source>
        <dbReference type="ARBA" id="ARBA00023136"/>
    </source>
</evidence>
<evidence type="ECO:0000256" key="2">
    <source>
        <dbReference type="ARBA" id="ARBA00004162"/>
    </source>
</evidence>
<evidence type="ECO:0000256" key="4">
    <source>
        <dbReference type="ARBA" id="ARBA00022475"/>
    </source>
</evidence>
<evidence type="ECO:0000256" key="3">
    <source>
        <dbReference type="ARBA" id="ARBA00008281"/>
    </source>
</evidence>
<evidence type="ECO:0000256" key="5">
    <source>
        <dbReference type="ARBA" id="ARBA00022500"/>
    </source>
</evidence>
<proteinExistence type="inferred from homology"/>
<evidence type="ECO:0000256" key="1">
    <source>
        <dbReference type="ARBA" id="ARBA00002254"/>
    </source>
</evidence>
<comment type="function">
    <text evidence="1 10">Controls the rotational direction of flagella during chemotaxis.</text>
</comment>
<feature type="region of interest" description="Disordered" evidence="11">
    <location>
        <begin position="1"/>
        <end position="21"/>
    </location>
</feature>
<evidence type="ECO:0000256" key="8">
    <source>
        <dbReference type="ARBA" id="ARBA00022989"/>
    </source>
</evidence>
<dbReference type="GO" id="GO:0005886">
    <property type="term" value="C:plasma membrane"/>
    <property type="evidence" value="ECO:0007669"/>
    <property type="project" value="UniProtKB-SubCell"/>
</dbReference>
<evidence type="ECO:0000256" key="6">
    <source>
        <dbReference type="ARBA" id="ARBA00022692"/>
    </source>
</evidence>
<evidence type="ECO:0000256" key="7">
    <source>
        <dbReference type="ARBA" id="ARBA00022779"/>
    </source>
</evidence>
<keyword evidence="13" id="KW-1185">Reference proteome</keyword>
<keyword evidence="7 10" id="KW-0283">Flagellar rotation</keyword>
<comment type="subcellular location">
    <subcellularLocation>
        <location evidence="10">Cell inner membrane</location>
    </subcellularLocation>
    <subcellularLocation>
        <location evidence="2">Cell membrane</location>
        <topology evidence="2">Single-pass membrane protein</topology>
    </subcellularLocation>
</comment>
<keyword evidence="6 10" id="KW-0812">Transmembrane</keyword>
<dbReference type="GO" id="GO:0006935">
    <property type="term" value="P:chemotaxis"/>
    <property type="evidence" value="ECO:0007669"/>
    <property type="project" value="UniProtKB-KW"/>
</dbReference>
<dbReference type="GO" id="GO:0071973">
    <property type="term" value="P:bacterial-type flagellum-dependent cell motility"/>
    <property type="evidence" value="ECO:0007669"/>
    <property type="project" value="InterPro"/>
</dbReference>
<dbReference type="EMBL" id="PVTT01000002">
    <property type="protein sequence ID" value="PRY93199.1"/>
    <property type="molecule type" value="Genomic_DNA"/>
</dbReference>
<protein>
    <recommendedName>
        <fullName evidence="10">Flagellar protein FliL</fullName>
    </recommendedName>
</protein>
<sequence>MTTETPDPEAPAPPESGGRGKRGPLIALVLAALAGAGAYAAVALGGVPSFGGGGADGHGGAPAEPAAEVAAAASEKPVFVSVPALTVTLLLPDGRANLRLSAELEVAPDAADAVAQAMPRILDAMNAYLRAVEPDSLLERSAHVRLRGQLLRRVRIVTGREAVRDLLLTELVTL</sequence>
<dbReference type="InterPro" id="IPR005503">
    <property type="entry name" value="FliL"/>
</dbReference>
<keyword evidence="12" id="KW-0966">Cell projection</keyword>
<keyword evidence="12" id="KW-0969">Cilium</keyword>
<reference evidence="12 13" key="1">
    <citation type="submission" date="2018-03" db="EMBL/GenBank/DDBJ databases">
        <title>Genomic Encyclopedia of Archaeal and Bacterial Type Strains, Phase II (KMG-II): from individual species to whole genera.</title>
        <authorList>
            <person name="Goeker M."/>
        </authorList>
    </citation>
    <scope>NUCLEOTIDE SEQUENCE [LARGE SCALE GENOMIC DNA]</scope>
    <source>
        <strain evidence="12 13">DSM 29318</strain>
    </source>
</reference>
<keyword evidence="10" id="KW-0997">Cell inner membrane</keyword>
<organism evidence="12 13">
    <name type="scientific">Hasllibacter halocynthiae</name>
    <dbReference type="NCBI Taxonomy" id="595589"/>
    <lineage>
        <taxon>Bacteria</taxon>
        <taxon>Pseudomonadati</taxon>
        <taxon>Pseudomonadota</taxon>
        <taxon>Alphaproteobacteria</taxon>
        <taxon>Rhodobacterales</taxon>
        <taxon>Roseobacteraceae</taxon>
        <taxon>Hasllibacter</taxon>
    </lineage>
</organism>
<gene>
    <name evidence="12" type="ORF">BCF33_2066</name>
</gene>
<keyword evidence="4" id="KW-1003">Cell membrane</keyword>
<evidence type="ECO:0000256" key="11">
    <source>
        <dbReference type="SAM" id="MobiDB-lite"/>
    </source>
</evidence>
<keyword evidence="5 10" id="KW-0145">Chemotaxis</keyword>
<comment type="caution">
    <text evidence="12">The sequence shown here is derived from an EMBL/GenBank/DDBJ whole genome shotgun (WGS) entry which is preliminary data.</text>
</comment>